<accession>A0A1F7X9C9</accession>
<gene>
    <name evidence="1" type="ORF">A2Z22_03870</name>
</gene>
<organism evidence="1 2">
    <name type="scientific">Candidatus Woesebacteria bacterium RBG_16_34_12</name>
    <dbReference type="NCBI Taxonomy" id="1802480"/>
    <lineage>
        <taxon>Bacteria</taxon>
        <taxon>Candidatus Woeseibacteriota</taxon>
    </lineage>
</organism>
<protein>
    <submittedName>
        <fullName evidence="1">Uncharacterized protein</fullName>
    </submittedName>
</protein>
<reference evidence="1 2" key="1">
    <citation type="journal article" date="2016" name="Nat. Commun.">
        <title>Thousands of microbial genomes shed light on interconnected biogeochemical processes in an aquifer system.</title>
        <authorList>
            <person name="Anantharaman K."/>
            <person name="Brown C.T."/>
            <person name="Hug L.A."/>
            <person name="Sharon I."/>
            <person name="Castelle C.J."/>
            <person name="Probst A.J."/>
            <person name="Thomas B.C."/>
            <person name="Singh A."/>
            <person name="Wilkins M.J."/>
            <person name="Karaoz U."/>
            <person name="Brodie E.L."/>
            <person name="Williams K.H."/>
            <person name="Hubbard S.S."/>
            <person name="Banfield J.F."/>
        </authorList>
    </citation>
    <scope>NUCLEOTIDE SEQUENCE [LARGE SCALE GENOMIC DNA]</scope>
</reference>
<comment type="caution">
    <text evidence="1">The sequence shown here is derived from an EMBL/GenBank/DDBJ whole genome shotgun (WGS) entry which is preliminary data.</text>
</comment>
<evidence type="ECO:0000313" key="1">
    <source>
        <dbReference type="EMBL" id="OGM10978.1"/>
    </source>
</evidence>
<dbReference type="Proteomes" id="UP000177053">
    <property type="component" value="Unassembled WGS sequence"/>
</dbReference>
<evidence type="ECO:0000313" key="2">
    <source>
        <dbReference type="Proteomes" id="UP000177053"/>
    </source>
</evidence>
<sequence length="95" mass="10284">MKETRPDVYAKCEGCELANQVLGDTKKGLGDQSEQSHKPEFLTVVCTPLTSDTPEVDIACVVDGIKDGSRLESQMCPGKQWVLTGNLLMASQPQS</sequence>
<proteinExistence type="predicted"/>
<name>A0A1F7X9C9_9BACT</name>
<dbReference type="AlphaFoldDB" id="A0A1F7X9C9"/>
<dbReference type="EMBL" id="MGFS01000027">
    <property type="protein sequence ID" value="OGM10978.1"/>
    <property type="molecule type" value="Genomic_DNA"/>
</dbReference>